<dbReference type="SUPFAM" id="SSF52540">
    <property type="entry name" value="P-loop containing nucleoside triphosphate hydrolases"/>
    <property type="match status" value="1"/>
</dbReference>
<dbReference type="Pfam" id="PF13671">
    <property type="entry name" value="AAA_33"/>
    <property type="match status" value="1"/>
</dbReference>
<evidence type="ECO:0000313" key="3">
    <source>
        <dbReference type="Proteomes" id="UP000289257"/>
    </source>
</evidence>
<reference evidence="2" key="1">
    <citation type="submission" date="2019-01" db="EMBL/GenBank/DDBJ databases">
        <title>Genomic signatures and co-occurrence patterns of the ultra-small Saccharimodia (Patescibacteria phylum) suggest a symbiotic lifestyle.</title>
        <authorList>
            <person name="Lemos L."/>
            <person name="Medeiros J."/>
            <person name="Andreote F."/>
            <person name="Fernandes G."/>
            <person name="Varani A."/>
            <person name="Oliveira G."/>
            <person name="Pylro V."/>
        </authorList>
    </citation>
    <scope>NUCLEOTIDE SEQUENCE [LARGE SCALE GENOMIC DNA]</scope>
    <source>
        <strain evidence="2">AMD02</strain>
    </source>
</reference>
<dbReference type="EMBL" id="SCKX01000001">
    <property type="protein sequence ID" value="RWZ78720.1"/>
    <property type="molecule type" value="Genomic_DNA"/>
</dbReference>
<evidence type="ECO:0000256" key="1">
    <source>
        <dbReference type="SAM" id="MobiDB-lite"/>
    </source>
</evidence>
<comment type="caution">
    <text evidence="2">The sequence shown here is derived from an EMBL/GenBank/DDBJ whole genome shotgun (WGS) entry which is preliminary data.</text>
</comment>
<gene>
    <name evidence="2" type="ORF">EOT05_03155</name>
</gene>
<name>A0A4Q0AI57_9BACT</name>
<dbReference type="InterPro" id="IPR027417">
    <property type="entry name" value="P-loop_NTPase"/>
</dbReference>
<protein>
    <submittedName>
        <fullName evidence="2">Uncharacterized protein</fullName>
    </submittedName>
</protein>
<proteinExistence type="predicted"/>
<feature type="region of interest" description="Disordered" evidence="1">
    <location>
        <begin position="169"/>
        <end position="195"/>
    </location>
</feature>
<evidence type="ECO:0000313" key="2">
    <source>
        <dbReference type="EMBL" id="RWZ78720.1"/>
    </source>
</evidence>
<dbReference type="AlphaFoldDB" id="A0A4Q0AI57"/>
<sequence>MKPLTPNTPHVIIMVGIPGSGKTTFAEHFSKTFDAPYINAGMISNMIGSDVDTTEKITKLLFDELLKTHTTLIYEGSTYLRTQRMALANMLTKAGYKPLLVWVQTDPSESKHRATKKQRGVSSLTSKQFDAAYTKFQHPSEIEKPVVISGKHTYPTQLKTVLRRLSTTRPQISQNPLPPNSPNSRIVPGRHITIR</sequence>
<dbReference type="Gene3D" id="3.40.50.300">
    <property type="entry name" value="P-loop containing nucleotide triphosphate hydrolases"/>
    <property type="match status" value="1"/>
</dbReference>
<keyword evidence="3" id="KW-1185">Reference proteome</keyword>
<dbReference type="Proteomes" id="UP000289257">
    <property type="component" value="Unassembled WGS sequence"/>
</dbReference>
<organism evidence="2 3">
    <name type="scientific">Candidatus Microsaccharimonas sossegonensis</name>
    <dbReference type="NCBI Taxonomy" id="2506948"/>
    <lineage>
        <taxon>Bacteria</taxon>
        <taxon>Candidatus Saccharimonadota</taxon>
        <taxon>Candidatus Saccharimonadia</taxon>
        <taxon>Candidatus Saccharimonadales</taxon>
        <taxon>Candidatus Saccharimonadaceae</taxon>
        <taxon>Candidatus Microsaccharimonas</taxon>
    </lineage>
</organism>
<accession>A0A4Q0AI57</accession>